<feature type="compositionally biased region" description="Basic and acidic residues" evidence="1">
    <location>
        <begin position="213"/>
        <end position="229"/>
    </location>
</feature>
<reference evidence="2 3" key="1">
    <citation type="submission" date="2019-10" db="EMBL/GenBank/DDBJ databases">
        <title>Assembly and Annotation for the nematode Trichostrongylus colubriformis.</title>
        <authorList>
            <person name="Martin J."/>
        </authorList>
    </citation>
    <scope>NUCLEOTIDE SEQUENCE [LARGE SCALE GENOMIC DNA]</scope>
    <source>
        <strain evidence="2">G859</strain>
        <tissue evidence="2">Whole worm</tissue>
    </source>
</reference>
<proteinExistence type="predicted"/>
<dbReference type="Proteomes" id="UP001331761">
    <property type="component" value="Unassembled WGS sequence"/>
</dbReference>
<feature type="compositionally biased region" description="Basic and acidic residues" evidence="1">
    <location>
        <begin position="10"/>
        <end position="22"/>
    </location>
</feature>
<evidence type="ECO:0000313" key="3">
    <source>
        <dbReference type="Proteomes" id="UP001331761"/>
    </source>
</evidence>
<feature type="compositionally biased region" description="Basic and acidic residues" evidence="1">
    <location>
        <begin position="40"/>
        <end position="58"/>
    </location>
</feature>
<feature type="region of interest" description="Disordered" evidence="1">
    <location>
        <begin position="85"/>
        <end position="145"/>
    </location>
</feature>
<protein>
    <submittedName>
        <fullName evidence="2">Uncharacterized protein</fullName>
    </submittedName>
</protein>
<feature type="compositionally biased region" description="Basic and acidic residues" evidence="1">
    <location>
        <begin position="182"/>
        <end position="197"/>
    </location>
</feature>
<feature type="compositionally biased region" description="Basic and acidic residues" evidence="1">
    <location>
        <begin position="129"/>
        <end position="144"/>
    </location>
</feature>
<keyword evidence="3" id="KW-1185">Reference proteome</keyword>
<feature type="region of interest" description="Disordered" evidence="1">
    <location>
        <begin position="182"/>
        <end position="464"/>
    </location>
</feature>
<dbReference type="AlphaFoldDB" id="A0AAN8EY85"/>
<feature type="compositionally biased region" description="Low complexity" evidence="1">
    <location>
        <begin position="345"/>
        <end position="359"/>
    </location>
</feature>
<comment type="caution">
    <text evidence="2">The sequence shown here is derived from an EMBL/GenBank/DDBJ whole genome shotgun (WGS) entry which is preliminary data.</text>
</comment>
<feature type="compositionally biased region" description="Polar residues" evidence="1">
    <location>
        <begin position="297"/>
        <end position="310"/>
    </location>
</feature>
<organism evidence="2 3">
    <name type="scientific">Trichostrongylus colubriformis</name>
    <name type="common">Black scour worm</name>
    <dbReference type="NCBI Taxonomy" id="6319"/>
    <lineage>
        <taxon>Eukaryota</taxon>
        <taxon>Metazoa</taxon>
        <taxon>Ecdysozoa</taxon>
        <taxon>Nematoda</taxon>
        <taxon>Chromadorea</taxon>
        <taxon>Rhabditida</taxon>
        <taxon>Rhabditina</taxon>
        <taxon>Rhabditomorpha</taxon>
        <taxon>Strongyloidea</taxon>
        <taxon>Trichostrongylidae</taxon>
        <taxon>Trichostrongylus</taxon>
    </lineage>
</organism>
<accession>A0AAN8EY85</accession>
<feature type="compositionally biased region" description="Polar residues" evidence="1">
    <location>
        <begin position="443"/>
        <end position="453"/>
    </location>
</feature>
<name>A0AAN8EY85_TRICO</name>
<evidence type="ECO:0000256" key="1">
    <source>
        <dbReference type="SAM" id="MobiDB-lite"/>
    </source>
</evidence>
<evidence type="ECO:0000313" key="2">
    <source>
        <dbReference type="EMBL" id="KAK5968407.1"/>
    </source>
</evidence>
<feature type="region of interest" description="Disordered" evidence="1">
    <location>
        <begin position="1"/>
        <end position="62"/>
    </location>
</feature>
<sequence>MGGAQSELKPAGDAKSAKRSERSTATTPHLAVSKTSKPQVDTKKAAGKPSKPDEEKSTLLDLTKTAKQLVHFGGKSPFTKVAEQLKTAREVSPRTKSSGKTDIAQMKTAKDVSPRSKHSSTRDVAQPKTAKEVSPRSKPSDKVEIAQAKTAKQFVWPSAKPSIAAELDQTKTAKECYFESRAKEHAKAAKEPKRQDPKLVSLKTAREHKHRRPAEEATAREPSAKAVKEAKRKGSSAEAVATAQEMSAKTAKDFKALRPKPSAVLAQNKKEVATSKPAPQKSSGAPVVAKPKPSGGAQVTSSAAPTAQTTDAKKEVVVQKLSPAPVAATAGVLPRTSPDTRIGTAPAAASSPAMDAAQAKNVKKEVVAQKPSPAPVAATVGSLPGDPSATRITSPAQEPVKPVASQAPATKKDVPPTKPLVAQVTGDVPRTPEAKEAALPAGSSPNVNVNTAKSPKPSGGEEKVQEKVFVTYYIKKHN</sequence>
<dbReference type="EMBL" id="WIXE01021409">
    <property type="protein sequence ID" value="KAK5968407.1"/>
    <property type="molecule type" value="Genomic_DNA"/>
</dbReference>
<gene>
    <name evidence="2" type="ORF">GCK32_013077</name>
</gene>
<feature type="compositionally biased region" description="Polar residues" evidence="1">
    <location>
        <begin position="23"/>
        <end position="39"/>
    </location>
</feature>